<name>A0A9W7FH61_9STRA</name>
<organism evidence="2 3">
    <name type="scientific">Triparma retinervis</name>
    <dbReference type="NCBI Taxonomy" id="2557542"/>
    <lineage>
        <taxon>Eukaryota</taxon>
        <taxon>Sar</taxon>
        <taxon>Stramenopiles</taxon>
        <taxon>Ochrophyta</taxon>
        <taxon>Bolidophyceae</taxon>
        <taxon>Parmales</taxon>
        <taxon>Triparmaceae</taxon>
        <taxon>Triparma</taxon>
    </lineage>
</organism>
<dbReference type="EMBL" id="BRXZ01000470">
    <property type="protein sequence ID" value="GMI12307.1"/>
    <property type="molecule type" value="Genomic_DNA"/>
</dbReference>
<protein>
    <submittedName>
        <fullName evidence="2">Uncharacterized protein</fullName>
    </submittedName>
</protein>
<evidence type="ECO:0000313" key="2">
    <source>
        <dbReference type="EMBL" id="GMI12307.1"/>
    </source>
</evidence>
<dbReference type="Proteomes" id="UP001165082">
    <property type="component" value="Unassembled WGS sequence"/>
</dbReference>
<reference evidence="2" key="1">
    <citation type="submission" date="2022-07" db="EMBL/GenBank/DDBJ databases">
        <title>Genome analysis of Parmales, a sister group of diatoms, reveals the evolutionary specialization of diatoms from phago-mixotrophs to photoautotrophs.</title>
        <authorList>
            <person name="Ban H."/>
            <person name="Sato S."/>
            <person name="Yoshikawa S."/>
            <person name="Kazumasa Y."/>
            <person name="Nakamura Y."/>
            <person name="Ichinomiya M."/>
            <person name="Saitoh K."/>
            <person name="Sato N."/>
            <person name="Blanc-Mathieu R."/>
            <person name="Endo H."/>
            <person name="Kuwata A."/>
            <person name="Ogata H."/>
        </authorList>
    </citation>
    <scope>NUCLEOTIDE SEQUENCE</scope>
</reference>
<evidence type="ECO:0000256" key="1">
    <source>
        <dbReference type="SAM" id="MobiDB-lite"/>
    </source>
</evidence>
<feature type="compositionally biased region" description="Basic and acidic residues" evidence="1">
    <location>
        <begin position="38"/>
        <end position="58"/>
    </location>
</feature>
<proteinExistence type="predicted"/>
<comment type="caution">
    <text evidence="2">The sequence shown here is derived from an EMBL/GenBank/DDBJ whole genome shotgun (WGS) entry which is preliminary data.</text>
</comment>
<feature type="region of interest" description="Disordered" evidence="1">
    <location>
        <begin position="28"/>
        <end position="68"/>
    </location>
</feature>
<dbReference type="AlphaFoldDB" id="A0A9W7FH61"/>
<evidence type="ECO:0000313" key="3">
    <source>
        <dbReference type="Proteomes" id="UP001165082"/>
    </source>
</evidence>
<accession>A0A9W7FH61</accession>
<sequence>MEVNDEQFANALQPIISQVGGRRMELRPWQPWNTPDPTDDRVVEDRSTIKREGQEAKAELQSNRFHVT</sequence>
<keyword evidence="3" id="KW-1185">Reference proteome</keyword>
<gene>
    <name evidence="2" type="ORF">TrRE_jg8265</name>
</gene>